<evidence type="ECO:0000313" key="2">
    <source>
        <dbReference type="EMBL" id="KKN81394.1"/>
    </source>
</evidence>
<reference evidence="2" key="1">
    <citation type="journal article" date="2015" name="Nature">
        <title>Complex archaea that bridge the gap between prokaryotes and eukaryotes.</title>
        <authorList>
            <person name="Spang A."/>
            <person name="Saw J.H."/>
            <person name="Jorgensen S.L."/>
            <person name="Zaremba-Niedzwiedzka K."/>
            <person name="Martijn J."/>
            <person name="Lind A.E."/>
            <person name="van Eijk R."/>
            <person name="Schleper C."/>
            <person name="Guy L."/>
            <person name="Ettema T.J."/>
        </authorList>
    </citation>
    <scope>NUCLEOTIDE SEQUENCE</scope>
</reference>
<feature type="compositionally biased region" description="Basic and acidic residues" evidence="1">
    <location>
        <begin position="50"/>
        <end position="63"/>
    </location>
</feature>
<name>A0A0F9TQ06_9ZZZZ</name>
<proteinExistence type="predicted"/>
<sequence>MSPDTGHVDTMASFDDEEAVPLSPREHGEVLELNRVSRLTAMADGKIRAATRDHRNRARDAAKKIARRR</sequence>
<evidence type="ECO:0000256" key="1">
    <source>
        <dbReference type="SAM" id="MobiDB-lite"/>
    </source>
</evidence>
<accession>A0A0F9TQ06</accession>
<gene>
    <name evidence="2" type="ORF">LCGC14_0320070</name>
</gene>
<dbReference type="EMBL" id="LAZR01000215">
    <property type="protein sequence ID" value="KKN81394.1"/>
    <property type="molecule type" value="Genomic_DNA"/>
</dbReference>
<comment type="caution">
    <text evidence="2">The sequence shown here is derived from an EMBL/GenBank/DDBJ whole genome shotgun (WGS) entry which is preliminary data.</text>
</comment>
<feature type="region of interest" description="Disordered" evidence="1">
    <location>
        <begin position="50"/>
        <end position="69"/>
    </location>
</feature>
<dbReference type="AlphaFoldDB" id="A0A0F9TQ06"/>
<feature type="region of interest" description="Disordered" evidence="1">
    <location>
        <begin position="1"/>
        <end position="27"/>
    </location>
</feature>
<protein>
    <submittedName>
        <fullName evidence="2">Uncharacterized protein</fullName>
    </submittedName>
</protein>
<organism evidence="2">
    <name type="scientific">marine sediment metagenome</name>
    <dbReference type="NCBI Taxonomy" id="412755"/>
    <lineage>
        <taxon>unclassified sequences</taxon>
        <taxon>metagenomes</taxon>
        <taxon>ecological metagenomes</taxon>
    </lineage>
</organism>